<dbReference type="CDD" id="cd11301">
    <property type="entry name" value="Fut1_Fut2_like"/>
    <property type="match status" value="1"/>
</dbReference>
<comment type="caution">
    <text evidence="4">The sequence shown here is derived from an EMBL/GenBank/DDBJ whole genome shotgun (WGS) entry which is preliminary data.</text>
</comment>
<evidence type="ECO:0000256" key="3">
    <source>
        <dbReference type="SAM" id="Phobius"/>
    </source>
</evidence>
<dbReference type="PANTHER" id="PTHR22898:SF3">
    <property type="entry name" value="ALPHA-1,2-FUCOSYLTRANSFERASE-RELATED"/>
    <property type="match status" value="1"/>
</dbReference>
<dbReference type="InterPro" id="IPR052501">
    <property type="entry name" value="Alpha-1-2_FucT"/>
</dbReference>
<evidence type="ECO:0000313" key="4">
    <source>
        <dbReference type="EMBL" id="CAI5443480.1"/>
    </source>
</evidence>
<feature type="transmembrane region" description="Helical" evidence="3">
    <location>
        <begin position="21"/>
        <end position="40"/>
    </location>
</feature>
<reference evidence="4" key="1">
    <citation type="submission" date="2022-11" db="EMBL/GenBank/DDBJ databases">
        <authorList>
            <person name="Kikuchi T."/>
        </authorList>
    </citation>
    <scope>NUCLEOTIDE SEQUENCE</scope>
    <source>
        <strain evidence="4">PS1010</strain>
    </source>
</reference>
<evidence type="ECO:0008006" key="6">
    <source>
        <dbReference type="Google" id="ProtNLM"/>
    </source>
</evidence>
<dbReference type="PANTHER" id="PTHR22898">
    <property type="entry name" value="UNCHARACTERIZED GLYCOSOL TRANSFERASE-RELATED"/>
    <property type="match status" value="1"/>
</dbReference>
<keyword evidence="1" id="KW-0328">Glycosyltransferase</keyword>
<dbReference type="GO" id="GO:0008107">
    <property type="term" value="F:galactoside 2-alpha-L-fucosyltransferase activity"/>
    <property type="evidence" value="ECO:0007669"/>
    <property type="project" value="InterPro"/>
</dbReference>
<accession>A0A9P1IEB7</accession>
<dbReference type="GO" id="GO:0016020">
    <property type="term" value="C:membrane"/>
    <property type="evidence" value="ECO:0007669"/>
    <property type="project" value="InterPro"/>
</dbReference>
<dbReference type="Pfam" id="PF01531">
    <property type="entry name" value="Glyco_transf_11"/>
    <property type="match status" value="1"/>
</dbReference>
<gene>
    <name evidence="4" type="ORF">CAMP_LOCUS6117</name>
</gene>
<sequence>MSFSAKFWPRKQIFATRPKKLYLTANFGTLTAAGLGNALFEIGANLGIARKIDRIPFIHGGKVAEAFDSRIKASFPGLYAKFEIFDEKINDTWIIEEPFQKLCCYFEDPARLFKNSPQFLKLGGDFYQSFKYFDENREEIRNLLIPAEKYVKLAENYMEPAENPGESFKICAHIRRGDFLTDGYHSATDPRFLRNAVRFLAREFAENRKIQVIFIGNHENFMENDVKIEQNPNFSIKILPRGEPEIDLAFSRIFCDVLLISAPSSTFGWWLGYLSKTGNLVYYRDIQEINDQVKFAMVERDFYPAHWRKLKMDEKTGEIRRV</sequence>
<organism evidence="4 5">
    <name type="scientific">Caenorhabditis angaria</name>
    <dbReference type="NCBI Taxonomy" id="860376"/>
    <lineage>
        <taxon>Eukaryota</taxon>
        <taxon>Metazoa</taxon>
        <taxon>Ecdysozoa</taxon>
        <taxon>Nematoda</taxon>
        <taxon>Chromadorea</taxon>
        <taxon>Rhabditida</taxon>
        <taxon>Rhabditina</taxon>
        <taxon>Rhabditomorpha</taxon>
        <taxon>Rhabditoidea</taxon>
        <taxon>Rhabditidae</taxon>
        <taxon>Peloderinae</taxon>
        <taxon>Caenorhabditis</taxon>
    </lineage>
</organism>
<keyword evidence="3" id="KW-0812">Transmembrane</keyword>
<evidence type="ECO:0000256" key="1">
    <source>
        <dbReference type="ARBA" id="ARBA00022676"/>
    </source>
</evidence>
<dbReference type="GO" id="GO:0005975">
    <property type="term" value="P:carbohydrate metabolic process"/>
    <property type="evidence" value="ECO:0007669"/>
    <property type="project" value="InterPro"/>
</dbReference>
<keyword evidence="2" id="KW-0808">Transferase</keyword>
<dbReference type="AlphaFoldDB" id="A0A9P1IEB7"/>
<keyword evidence="3" id="KW-0472">Membrane</keyword>
<dbReference type="InterPro" id="IPR002516">
    <property type="entry name" value="Glyco_trans_11"/>
</dbReference>
<name>A0A9P1IEB7_9PELO</name>
<evidence type="ECO:0000313" key="5">
    <source>
        <dbReference type="Proteomes" id="UP001152747"/>
    </source>
</evidence>
<keyword evidence="3" id="KW-1133">Transmembrane helix</keyword>
<dbReference type="EMBL" id="CANHGI010000002">
    <property type="protein sequence ID" value="CAI5443480.1"/>
    <property type="molecule type" value="Genomic_DNA"/>
</dbReference>
<proteinExistence type="predicted"/>
<dbReference type="Proteomes" id="UP001152747">
    <property type="component" value="Unassembled WGS sequence"/>
</dbReference>
<dbReference type="OrthoDB" id="5815225at2759"/>
<keyword evidence="5" id="KW-1185">Reference proteome</keyword>
<evidence type="ECO:0000256" key="2">
    <source>
        <dbReference type="ARBA" id="ARBA00022679"/>
    </source>
</evidence>
<protein>
    <recommendedName>
        <fullName evidence="6">L-Fucosyltransferase</fullName>
    </recommendedName>
</protein>